<dbReference type="SUPFAM" id="SSF47413">
    <property type="entry name" value="lambda repressor-like DNA-binding domains"/>
    <property type="match status" value="1"/>
</dbReference>
<name>A0A842JG57_9ACTN</name>
<evidence type="ECO:0000259" key="1">
    <source>
        <dbReference type="PROSITE" id="PS50943"/>
    </source>
</evidence>
<dbReference type="CDD" id="cd00093">
    <property type="entry name" value="HTH_XRE"/>
    <property type="match status" value="1"/>
</dbReference>
<evidence type="ECO:0000313" key="3">
    <source>
        <dbReference type="Proteomes" id="UP000587396"/>
    </source>
</evidence>
<comment type="caution">
    <text evidence="2">The sequence shown here is derived from an EMBL/GenBank/DDBJ whole genome shotgun (WGS) entry which is preliminary data.</text>
</comment>
<dbReference type="Gene3D" id="1.10.260.40">
    <property type="entry name" value="lambda repressor-like DNA-binding domains"/>
    <property type="match status" value="1"/>
</dbReference>
<proteinExistence type="predicted"/>
<accession>A0A842JG57</accession>
<dbReference type="PROSITE" id="PS50943">
    <property type="entry name" value="HTH_CROC1"/>
    <property type="match status" value="1"/>
</dbReference>
<dbReference type="InterPro" id="IPR010982">
    <property type="entry name" value="Lambda_DNA-bd_dom_sf"/>
</dbReference>
<reference evidence="2 3" key="1">
    <citation type="submission" date="2020-08" db="EMBL/GenBank/DDBJ databases">
        <authorList>
            <person name="Liu C."/>
            <person name="Sun Q."/>
        </authorList>
    </citation>
    <scope>NUCLEOTIDE SEQUENCE [LARGE SCALE GENOMIC DNA]</scope>
    <source>
        <strain evidence="2 3">N22</strain>
    </source>
</reference>
<dbReference type="SMART" id="SM00530">
    <property type="entry name" value="HTH_XRE"/>
    <property type="match status" value="1"/>
</dbReference>
<dbReference type="GO" id="GO:0003677">
    <property type="term" value="F:DNA binding"/>
    <property type="evidence" value="ECO:0007669"/>
    <property type="project" value="InterPro"/>
</dbReference>
<dbReference type="Proteomes" id="UP000587396">
    <property type="component" value="Unassembled WGS sequence"/>
</dbReference>
<feature type="domain" description="HTH cro/C1-type" evidence="1">
    <location>
        <begin position="19"/>
        <end position="73"/>
    </location>
</feature>
<keyword evidence="3" id="KW-1185">Reference proteome</keyword>
<organism evidence="2 3">
    <name type="scientific">Gordonibacter massiliensis</name>
    <name type="common">ex Traore et al. 2017</name>
    <dbReference type="NCBI Taxonomy" id="1841863"/>
    <lineage>
        <taxon>Bacteria</taxon>
        <taxon>Bacillati</taxon>
        <taxon>Actinomycetota</taxon>
        <taxon>Coriobacteriia</taxon>
        <taxon>Eggerthellales</taxon>
        <taxon>Eggerthellaceae</taxon>
        <taxon>Gordonibacter</taxon>
    </lineage>
</organism>
<dbReference type="AlphaFoldDB" id="A0A842JG57"/>
<dbReference type="RefSeq" id="WP_080142364.1">
    <property type="nucleotide sequence ID" value="NZ_JACMSE010000005.1"/>
</dbReference>
<evidence type="ECO:0000313" key="2">
    <source>
        <dbReference type="EMBL" id="MBC2889461.1"/>
    </source>
</evidence>
<protein>
    <submittedName>
        <fullName evidence="2">Helix-turn-helix transcriptional regulator</fullName>
    </submittedName>
</protein>
<dbReference type="Pfam" id="PF13560">
    <property type="entry name" value="HTH_31"/>
    <property type="match status" value="1"/>
</dbReference>
<dbReference type="InterPro" id="IPR001387">
    <property type="entry name" value="Cro/C1-type_HTH"/>
</dbReference>
<gene>
    <name evidence="2" type="ORF">H7313_08905</name>
</gene>
<dbReference type="EMBL" id="JACMSE010000005">
    <property type="protein sequence ID" value="MBC2889461.1"/>
    <property type="molecule type" value="Genomic_DNA"/>
</dbReference>
<sequence>MHVSQTDIAYDPQDVGRAIRARRKKLGYTQAEVARFNQCSIRFLSELERGKEGAGIGQVIRIMNSLGLDLATLERE</sequence>